<keyword evidence="2" id="KW-1185">Reference proteome</keyword>
<evidence type="ECO:0000313" key="1">
    <source>
        <dbReference type="EMBL" id="GAB0194441.1"/>
    </source>
</evidence>
<dbReference type="Proteomes" id="UP001623348">
    <property type="component" value="Unassembled WGS sequence"/>
</dbReference>
<gene>
    <name evidence="1" type="ORF">GRJ2_001909400</name>
</gene>
<sequence>MEDAVKRKKTLQTPVERCMGKEWGSLRPDNHGGSERAMVSPIRANGFGLFSHRFFASELLKVLSSVKPGLSGLCQQYVSLGVPDSSDSTASLGDLAVGVLKGLLPSEHLLGDSVFGGLASSVHALNVARLLKGNADLDPQVLATVCGPSSAG</sequence>
<protein>
    <submittedName>
        <fullName evidence="1">Uncharacterized protein</fullName>
    </submittedName>
</protein>
<evidence type="ECO:0000313" key="2">
    <source>
        <dbReference type="Proteomes" id="UP001623348"/>
    </source>
</evidence>
<dbReference type="EMBL" id="BAAFJT010000011">
    <property type="protein sequence ID" value="GAB0194441.1"/>
    <property type="molecule type" value="Genomic_DNA"/>
</dbReference>
<dbReference type="AlphaFoldDB" id="A0ABC9X9S3"/>
<comment type="caution">
    <text evidence="1">The sequence shown here is derived from an EMBL/GenBank/DDBJ whole genome shotgun (WGS) entry which is preliminary data.</text>
</comment>
<reference evidence="1 2" key="1">
    <citation type="submission" date="2024-06" db="EMBL/GenBank/DDBJ databases">
        <title>The draft genome of Grus japonensis, version 3.</title>
        <authorList>
            <person name="Nabeshima K."/>
            <person name="Suzuki S."/>
            <person name="Onuma M."/>
        </authorList>
    </citation>
    <scope>NUCLEOTIDE SEQUENCE [LARGE SCALE GENOMIC DNA]</scope>
    <source>
        <strain evidence="1 2">451A</strain>
    </source>
</reference>
<name>A0ABC9X9S3_GRUJA</name>
<accession>A0ABC9X9S3</accession>
<proteinExistence type="predicted"/>
<organism evidence="1 2">
    <name type="scientific">Grus japonensis</name>
    <name type="common">Japanese crane</name>
    <name type="synonym">Red-crowned crane</name>
    <dbReference type="NCBI Taxonomy" id="30415"/>
    <lineage>
        <taxon>Eukaryota</taxon>
        <taxon>Metazoa</taxon>
        <taxon>Chordata</taxon>
        <taxon>Craniata</taxon>
        <taxon>Vertebrata</taxon>
        <taxon>Euteleostomi</taxon>
        <taxon>Archelosauria</taxon>
        <taxon>Archosauria</taxon>
        <taxon>Dinosauria</taxon>
        <taxon>Saurischia</taxon>
        <taxon>Theropoda</taxon>
        <taxon>Coelurosauria</taxon>
        <taxon>Aves</taxon>
        <taxon>Neognathae</taxon>
        <taxon>Neoaves</taxon>
        <taxon>Gruiformes</taxon>
        <taxon>Gruidae</taxon>
        <taxon>Grus</taxon>
    </lineage>
</organism>